<dbReference type="Gene3D" id="2.40.300.10">
    <property type="entry name" value="Head decoration protein D"/>
    <property type="match status" value="1"/>
</dbReference>
<reference evidence="3" key="1">
    <citation type="submission" date="2017-09" db="EMBL/GenBank/DDBJ databases">
        <authorList>
            <person name="Varghese N."/>
            <person name="Submissions S."/>
        </authorList>
    </citation>
    <scope>NUCLEOTIDE SEQUENCE [LARGE SCALE GENOMIC DNA]</scope>
    <source>
        <strain evidence="3">CGMCC 1.8913</strain>
    </source>
</reference>
<dbReference type="Gene3D" id="2.160.10.20">
    <property type="entry name" value="Insect antifreeze protein"/>
    <property type="match status" value="1"/>
</dbReference>
<dbReference type="SMART" id="SM00710">
    <property type="entry name" value="PbH1"/>
    <property type="match status" value="6"/>
</dbReference>
<dbReference type="InterPro" id="IPR006626">
    <property type="entry name" value="PbH1"/>
</dbReference>
<dbReference type="Gene3D" id="4.10.80.40">
    <property type="entry name" value="succinate dehydrogenase protein domain"/>
    <property type="match status" value="1"/>
</dbReference>
<keyword evidence="3" id="KW-1185">Reference proteome</keyword>
<protein>
    <submittedName>
        <fullName evidence="2">Peptidase_G2, IMC autoproteolytic cleavage domain</fullName>
    </submittedName>
</protein>
<dbReference type="SUPFAM" id="SSF51126">
    <property type="entry name" value="Pectin lyase-like"/>
    <property type="match status" value="1"/>
</dbReference>
<dbReference type="Pfam" id="PF11962">
    <property type="entry name" value="Peptidase_G2"/>
    <property type="match status" value="1"/>
</dbReference>
<dbReference type="InterPro" id="IPR011050">
    <property type="entry name" value="Pectin_lyase_fold/virulence"/>
</dbReference>
<gene>
    <name evidence="2" type="ORF">SAMN05421503_1413</name>
</gene>
<proteinExistence type="predicted"/>
<sequence>MDHRFSTYDRATHVWKVIGTSVFFDENGNRFTPEELQEIIDKVFEDITTVNTSLTGMLQEVDNTLRALESEIGDISQFKTSGITLVEKIINEFHTRSVNVQEYGAVADANYFNPATKKYYADAKFTKEATDNTAAFEKALGTGRVKVFVPGGNYMVQNLKIPSYVKFYGAGAHTKIMLHHSAPRNADLLRLKSHTTPNMYIYIEDMTLDCNRLREATVESGDGTGCGLRIVNGQYIYVNNVHSLNPYLHGFDVTSPKYNSSTDSEKVYQQNGCKYVWINNCTSTNFGDDGFTTHFSDFVFLSNCRAYDANGDAHHNGAGGNSNGFEADDGSKHVWFLNCLSENCSRGYEVKAHSTAPAGQNVHLVSCVSKNDCRSFDLRHIGFHTASAPVSTTAFNVTLTNCTSITPYQNDIYPGLSPRALVISAYRNVSISNFTAIGDPSHDYKDIPVVAFQYKSSNITVNGINIRGFKTAGSDIYVTGGAQKADFVSLSNVNLFDSARVGIRVGSKINSVKLIGANLQGSNLADSVGIWYTNSRTHIVGVSGSGYKIPARVAGSDYTYFPNILPGGFRAATSSGQAVTDSSAVIASTSNSIAGNSKSAVIASSSGNAGGEASAVIATTGGATTGGARTVVMASSGGSQAHGSRAAVIASNNSQIKGDVTSRSILSSNGVKLTDQDNYSVAGGYGTGEPSRANIKWYIDSMNGNITSTGQFNGGSTFSDFAEYFESKDGKSIPSGTLVTIDADKVRPAQKDELVIGAISETAAILLGGSQFHWQGRYKRNEFGGVIYEQITDPESGEVYSSPVINPNYVESADYVPRSDRPEWNVVGLQGQLFIRVADGIGYGDYLTADNGVGVKSTEPTKIRVMKLTSPYNATRGYGIALCLKM</sequence>
<evidence type="ECO:0000313" key="2">
    <source>
        <dbReference type="EMBL" id="SNZ09909.1"/>
    </source>
</evidence>
<evidence type="ECO:0000259" key="1">
    <source>
        <dbReference type="Pfam" id="PF11962"/>
    </source>
</evidence>
<dbReference type="Proteomes" id="UP000219356">
    <property type="component" value="Unassembled WGS sequence"/>
</dbReference>
<accession>A0A285NKB6</accession>
<evidence type="ECO:0000313" key="3">
    <source>
        <dbReference type="Proteomes" id="UP000219356"/>
    </source>
</evidence>
<feature type="domain" description="Peptidase G2 IMC autoproteolytic cleavage" evidence="1">
    <location>
        <begin position="664"/>
        <end position="884"/>
    </location>
</feature>
<dbReference type="OrthoDB" id="2501352at2"/>
<dbReference type="RefSeq" id="WP_097040644.1">
    <property type="nucleotide sequence ID" value="NZ_OBEK01000002.1"/>
</dbReference>
<dbReference type="AlphaFoldDB" id="A0A285NKB6"/>
<name>A0A285NKB6_9BACI</name>
<dbReference type="InterPro" id="IPR021865">
    <property type="entry name" value="Peptidase_G2"/>
</dbReference>
<dbReference type="Gene3D" id="2.160.20.10">
    <property type="entry name" value="Single-stranded right-handed beta-helix, Pectin lyase-like"/>
    <property type="match status" value="1"/>
</dbReference>
<dbReference type="EMBL" id="OBEK01000002">
    <property type="protein sequence ID" value="SNZ09909.1"/>
    <property type="molecule type" value="Genomic_DNA"/>
</dbReference>
<dbReference type="InterPro" id="IPR012334">
    <property type="entry name" value="Pectin_lyas_fold"/>
</dbReference>
<organism evidence="2 3">
    <name type="scientific">Terribacillus aidingensis</name>
    <dbReference type="NCBI Taxonomy" id="586416"/>
    <lineage>
        <taxon>Bacteria</taxon>
        <taxon>Bacillati</taxon>
        <taxon>Bacillota</taxon>
        <taxon>Bacilli</taxon>
        <taxon>Bacillales</taxon>
        <taxon>Bacillaceae</taxon>
        <taxon>Terribacillus</taxon>
    </lineage>
</organism>